<name>A0A5J5MJI5_MUNRE</name>
<feature type="compositionally biased region" description="Polar residues" evidence="3">
    <location>
        <begin position="574"/>
        <end position="599"/>
    </location>
</feature>
<dbReference type="EMBL" id="VCEB01000003">
    <property type="protein sequence ID" value="KAB0380403.1"/>
    <property type="molecule type" value="Genomic_DNA"/>
</dbReference>
<dbReference type="CDD" id="cd00054">
    <property type="entry name" value="EGF_CA"/>
    <property type="match status" value="1"/>
</dbReference>
<feature type="domain" description="EGF-like" evidence="4">
    <location>
        <begin position="429"/>
        <end position="467"/>
    </location>
</feature>
<sequence length="693" mass="77609">LKWNFITSTSFLHTLIHRFSFFLQSFLSDHAVSLIVSAPPSFWGSLQLNRQGEENVEQHYKNGKLDSFPCVCYSYLFLWWYHLLKSPQHQQLYFDPKLILTCISFNCEDHCGPLCLLLHHPTEFLNVIDVYLYFISYSHNNAMLPIAKLSGMQRPGLMLTGLSLFLSFSKDKYTLSAWCIPNRNRSAISKENLSLTSFNLRYIITPTQHSLPHFCVDPSPLRTESGSSWPACCGLSFCDFKRKLISPSELSCDIPSEHRENSILFSRNTFHKNGTPLTWWIGRSNERQPYWGGAPPGVQQCDCGLDESCLDIRHFCNCDADKDEWISFSLAGHFWNAVSFYTEASYLHFPTFHAEFSADISFFFKTTALSGVFLENLGIKDFIRLEISWGTSSRQKGFLGCIRSLHLNGQKLDLEERAKGTSGVRPGCPGHCSSYGSTCLNGGKCVEKPSGYFCDCTSSPYEGPFCKKEVSAVFEAGTSVTYMFQEPYPVTKNVSLSSSAIYADAALSKENIALSFVTAQAPSLLLYINSSSQDFLAVLLCKNVVTAANSKGLIHSKSSMEGKKKERNRDNECSPVTPQTAAHQTPLSEGLSPNQQGSPSPVDRPSIACLKRHGEKSRVSETLVEIGSAGRLRPRKTDQNKQVTGYSAKVYIVFVHDCYYCSFVNSKPTSQDFIITFISSTATSIKRDFFLGK</sequence>
<evidence type="ECO:0000256" key="3">
    <source>
        <dbReference type="SAM" id="MobiDB-lite"/>
    </source>
</evidence>
<reference evidence="5 6" key="1">
    <citation type="submission" date="2019-06" db="EMBL/GenBank/DDBJ databases">
        <title>Discovery of a novel chromosome fission-fusion reversal in muntjac.</title>
        <authorList>
            <person name="Mudd A.B."/>
            <person name="Bredeson J.V."/>
            <person name="Baum R."/>
            <person name="Hockemeyer D."/>
            <person name="Rokhsar D.S."/>
        </authorList>
    </citation>
    <scope>NUCLEOTIDE SEQUENCE [LARGE SCALE GENOMIC DNA]</scope>
    <source>
        <strain evidence="5">UCam_UCB_Mr</strain>
        <tissue evidence="5">Fibroblast cell line</tissue>
    </source>
</reference>
<dbReference type="Pfam" id="PF00008">
    <property type="entry name" value="EGF"/>
    <property type="match status" value="1"/>
</dbReference>
<dbReference type="Proteomes" id="UP000326062">
    <property type="component" value="Chromosome 3"/>
</dbReference>
<keyword evidence="2" id="KW-0245">EGF-like domain</keyword>
<dbReference type="SUPFAM" id="SSF49899">
    <property type="entry name" value="Concanavalin A-like lectins/glucanases"/>
    <property type="match status" value="2"/>
</dbReference>
<feature type="region of interest" description="Disordered" evidence="3">
    <location>
        <begin position="556"/>
        <end position="606"/>
    </location>
</feature>
<evidence type="ECO:0000313" key="5">
    <source>
        <dbReference type="EMBL" id="KAB0380403.1"/>
    </source>
</evidence>
<dbReference type="InterPro" id="IPR013320">
    <property type="entry name" value="ConA-like_dom_sf"/>
</dbReference>
<dbReference type="PANTHER" id="PTHR15036:SF46">
    <property type="entry name" value="CONTACTIN-ASSOCIATED PROTEIN-LIKE 5"/>
    <property type="match status" value="1"/>
</dbReference>
<evidence type="ECO:0000256" key="2">
    <source>
        <dbReference type="PROSITE-ProRule" id="PRU00076"/>
    </source>
</evidence>
<evidence type="ECO:0000256" key="1">
    <source>
        <dbReference type="ARBA" id="ARBA00023157"/>
    </source>
</evidence>
<dbReference type="Gene3D" id="2.60.120.200">
    <property type="match status" value="1"/>
</dbReference>
<accession>A0A5J5MJI5</accession>
<dbReference type="InterPro" id="IPR050372">
    <property type="entry name" value="Neurexin-related_CASP"/>
</dbReference>
<dbReference type="Gene3D" id="2.10.25.10">
    <property type="entry name" value="Laminin"/>
    <property type="match status" value="1"/>
</dbReference>
<protein>
    <recommendedName>
        <fullName evidence="4">EGF-like domain-containing protein</fullName>
    </recommendedName>
</protein>
<keyword evidence="6" id="KW-1185">Reference proteome</keyword>
<keyword evidence="1" id="KW-1015">Disulfide bond</keyword>
<feature type="compositionally biased region" description="Basic and acidic residues" evidence="3">
    <location>
        <begin position="558"/>
        <end position="572"/>
    </location>
</feature>
<comment type="caution">
    <text evidence="2">Lacks conserved residue(s) required for the propagation of feature annotation.</text>
</comment>
<dbReference type="InterPro" id="IPR000742">
    <property type="entry name" value="EGF"/>
</dbReference>
<evidence type="ECO:0000313" key="6">
    <source>
        <dbReference type="Proteomes" id="UP000326062"/>
    </source>
</evidence>
<gene>
    <name evidence="5" type="ORF">FD755_008187</name>
</gene>
<evidence type="ECO:0000259" key="4">
    <source>
        <dbReference type="PROSITE" id="PS50026"/>
    </source>
</evidence>
<comment type="caution">
    <text evidence="5">The sequence shown here is derived from an EMBL/GenBank/DDBJ whole genome shotgun (WGS) entry which is preliminary data.</text>
</comment>
<proteinExistence type="predicted"/>
<feature type="non-terminal residue" evidence="5">
    <location>
        <position position="1"/>
    </location>
</feature>
<dbReference type="PANTHER" id="PTHR15036">
    <property type="entry name" value="PIKACHURIN-LIKE PROTEIN"/>
    <property type="match status" value="1"/>
</dbReference>
<dbReference type="PROSITE" id="PS50026">
    <property type="entry name" value="EGF_3"/>
    <property type="match status" value="1"/>
</dbReference>
<organism evidence="5 6">
    <name type="scientific">Muntiacus reevesi</name>
    <name type="common">Reeves' muntjac</name>
    <name type="synonym">Cervus reevesi</name>
    <dbReference type="NCBI Taxonomy" id="9886"/>
    <lineage>
        <taxon>Eukaryota</taxon>
        <taxon>Metazoa</taxon>
        <taxon>Chordata</taxon>
        <taxon>Craniata</taxon>
        <taxon>Vertebrata</taxon>
        <taxon>Euteleostomi</taxon>
        <taxon>Mammalia</taxon>
        <taxon>Eutheria</taxon>
        <taxon>Laurasiatheria</taxon>
        <taxon>Artiodactyla</taxon>
        <taxon>Ruminantia</taxon>
        <taxon>Pecora</taxon>
        <taxon>Cervidae</taxon>
        <taxon>Muntiacinae</taxon>
        <taxon>Muntiacus</taxon>
    </lineage>
</organism>
<dbReference type="AlphaFoldDB" id="A0A5J5MJI5"/>